<dbReference type="AlphaFoldDB" id="A0A1G7MKC0"/>
<keyword evidence="2" id="KW-1185">Reference proteome</keyword>
<sequence>MASDHPFHAVAALAAARGSPDLQIKVERGGDYVRLYCTDPALFFKHRDDPSDSFDREAFGQSKRILLSADDCDAGPEATLALIETLLEKFADYTFQRP</sequence>
<accession>A0A1G7MKC0</accession>
<evidence type="ECO:0000313" key="1">
    <source>
        <dbReference type="EMBL" id="SDF61599.1"/>
    </source>
</evidence>
<dbReference type="RefSeq" id="WP_093740179.1">
    <property type="nucleotide sequence ID" value="NZ_FNBP01000002.1"/>
</dbReference>
<protein>
    <recommendedName>
        <fullName evidence="3">Acetyl-CoA acetyltransferase</fullName>
    </recommendedName>
</protein>
<name>A0A1G7MKC0_9RHOB</name>
<proteinExistence type="predicted"/>
<dbReference type="Proteomes" id="UP000199399">
    <property type="component" value="Unassembled WGS sequence"/>
</dbReference>
<dbReference type="EMBL" id="FNBP01000002">
    <property type="protein sequence ID" value="SDF61599.1"/>
    <property type="molecule type" value="Genomic_DNA"/>
</dbReference>
<dbReference type="STRING" id="218672.SAMN04489759_102578"/>
<dbReference type="OrthoDB" id="7726245at2"/>
<evidence type="ECO:0000313" key="2">
    <source>
        <dbReference type="Proteomes" id="UP000199399"/>
    </source>
</evidence>
<organism evidence="1 2">
    <name type="scientific">Sulfitobacter delicatus</name>
    <dbReference type="NCBI Taxonomy" id="218672"/>
    <lineage>
        <taxon>Bacteria</taxon>
        <taxon>Pseudomonadati</taxon>
        <taxon>Pseudomonadota</taxon>
        <taxon>Alphaproteobacteria</taxon>
        <taxon>Rhodobacterales</taxon>
        <taxon>Roseobacteraceae</taxon>
        <taxon>Sulfitobacter</taxon>
    </lineage>
</organism>
<reference evidence="2" key="1">
    <citation type="submission" date="2016-10" db="EMBL/GenBank/DDBJ databases">
        <authorList>
            <person name="Varghese N."/>
            <person name="Submissions S."/>
        </authorList>
    </citation>
    <scope>NUCLEOTIDE SEQUENCE [LARGE SCALE GENOMIC DNA]</scope>
    <source>
        <strain evidence="2">DSM 16477</strain>
    </source>
</reference>
<gene>
    <name evidence="1" type="ORF">SAMN04489759_102578</name>
</gene>
<evidence type="ECO:0008006" key="3">
    <source>
        <dbReference type="Google" id="ProtNLM"/>
    </source>
</evidence>